<dbReference type="PRINTS" id="PR00368">
    <property type="entry name" value="FADPNR"/>
</dbReference>
<proteinExistence type="inferred from homology"/>
<comment type="similarity">
    <text evidence="1">Belongs to the class-II pyridine nucleotide-disulfide oxidoreductase family.</text>
</comment>
<keyword evidence="2" id="KW-0285">Flavoprotein</keyword>
<dbReference type="OrthoDB" id="4570620at2759"/>
<feature type="chain" id="PRO_5024903337" description="FAD/NAD(P)-binding domain-containing protein" evidence="4">
    <location>
        <begin position="20"/>
        <end position="387"/>
    </location>
</feature>
<dbReference type="Proteomes" id="UP000326565">
    <property type="component" value="Unassembled WGS sequence"/>
</dbReference>
<dbReference type="SUPFAM" id="SSF51905">
    <property type="entry name" value="FAD/NAD(P)-binding domain"/>
    <property type="match status" value="1"/>
</dbReference>
<reference evidence="6 7" key="1">
    <citation type="submission" date="2019-04" db="EMBL/GenBank/DDBJ databases">
        <title>Friends and foes A comparative genomics study of 23 Aspergillus species from section Flavi.</title>
        <authorList>
            <consortium name="DOE Joint Genome Institute"/>
            <person name="Kjaerbolling I."/>
            <person name="Vesth T."/>
            <person name="Frisvad J.C."/>
            <person name="Nybo J.L."/>
            <person name="Theobald S."/>
            <person name="Kildgaard S."/>
            <person name="Isbrandt T."/>
            <person name="Kuo A."/>
            <person name="Sato A."/>
            <person name="Lyhne E.K."/>
            <person name="Kogle M.E."/>
            <person name="Wiebenga A."/>
            <person name="Kun R.S."/>
            <person name="Lubbers R.J."/>
            <person name="Makela M.R."/>
            <person name="Barry K."/>
            <person name="Chovatia M."/>
            <person name="Clum A."/>
            <person name="Daum C."/>
            <person name="Haridas S."/>
            <person name="He G."/>
            <person name="LaButti K."/>
            <person name="Lipzen A."/>
            <person name="Mondo S."/>
            <person name="Riley R."/>
            <person name="Salamov A."/>
            <person name="Simmons B.A."/>
            <person name="Magnuson J.K."/>
            <person name="Henrissat B."/>
            <person name="Mortensen U.H."/>
            <person name="Larsen T.O."/>
            <person name="Devries R.P."/>
            <person name="Grigoriev I.V."/>
            <person name="Machida M."/>
            <person name="Baker S.E."/>
            <person name="Andersen M.R."/>
        </authorList>
    </citation>
    <scope>NUCLEOTIDE SEQUENCE [LARGE SCALE GENOMIC DNA]</scope>
    <source>
        <strain evidence="6 7">CBS 151.66</strain>
    </source>
</reference>
<evidence type="ECO:0000313" key="6">
    <source>
        <dbReference type="EMBL" id="KAB8075999.1"/>
    </source>
</evidence>
<feature type="domain" description="FAD/NAD(P)-binding" evidence="5">
    <location>
        <begin position="27"/>
        <end position="178"/>
    </location>
</feature>
<dbReference type="Pfam" id="PF07992">
    <property type="entry name" value="Pyr_redox_2"/>
    <property type="match status" value="1"/>
</dbReference>
<evidence type="ECO:0000259" key="5">
    <source>
        <dbReference type="Pfam" id="PF07992"/>
    </source>
</evidence>
<keyword evidence="3" id="KW-0560">Oxidoreductase</keyword>
<gene>
    <name evidence="6" type="ORF">BDV29DRAFT_170857</name>
</gene>
<protein>
    <recommendedName>
        <fullName evidence="5">FAD/NAD(P)-binding domain-containing protein</fullName>
    </recommendedName>
</protein>
<feature type="signal peptide" evidence="4">
    <location>
        <begin position="1"/>
        <end position="19"/>
    </location>
</feature>
<evidence type="ECO:0000256" key="3">
    <source>
        <dbReference type="ARBA" id="ARBA00023002"/>
    </source>
</evidence>
<dbReference type="PANTHER" id="PTHR48105">
    <property type="entry name" value="THIOREDOXIN REDUCTASE 1-RELATED-RELATED"/>
    <property type="match status" value="1"/>
</dbReference>
<evidence type="ECO:0000256" key="4">
    <source>
        <dbReference type="SAM" id="SignalP"/>
    </source>
</evidence>
<accession>A0A5N5X5P1</accession>
<evidence type="ECO:0000256" key="1">
    <source>
        <dbReference type="ARBA" id="ARBA00009333"/>
    </source>
</evidence>
<dbReference type="FunFam" id="3.50.50.60:FF:000173">
    <property type="entry name" value="Putative thioredoxin reductase"/>
    <property type="match status" value="1"/>
</dbReference>
<dbReference type="PRINTS" id="PR00469">
    <property type="entry name" value="PNDRDTASEII"/>
</dbReference>
<dbReference type="Gene3D" id="3.50.50.60">
    <property type="entry name" value="FAD/NAD(P)-binding domain"/>
    <property type="match status" value="2"/>
</dbReference>
<evidence type="ECO:0000256" key="2">
    <source>
        <dbReference type="ARBA" id="ARBA00022630"/>
    </source>
</evidence>
<dbReference type="GO" id="GO:0016491">
    <property type="term" value="F:oxidoreductase activity"/>
    <property type="evidence" value="ECO:0007669"/>
    <property type="project" value="UniProtKB-KW"/>
</dbReference>
<dbReference type="AlphaFoldDB" id="A0A5N5X5P1"/>
<organism evidence="6 7">
    <name type="scientific">Aspergillus leporis</name>
    <dbReference type="NCBI Taxonomy" id="41062"/>
    <lineage>
        <taxon>Eukaryota</taxon>
        <taxon>Fungi</taxon>
        <taxon>Dikarya</taxon>
        <taxon>Ascomycota</taxon>
        <taxon>Pezizomycotina</taxon>
        <taxon>Eurotiomycetes</taxon>
        <taxon>Eurotiomycetidae</taxon>
        <taxon>Eurotiales</taxon>
        <taxon>Aspergillaceae</taxon>
        <taxon>Aspergillus</taxon>
        <taxon>Aspergillus subgen. Circumdati</taxon>
    </lineage>
</organism>
<name>A0A5N5X5P1_9EURO</name>
<dbReference type="EMBL" id="ML732186">
    <property type="protein sequence ID" value="KAB8075999.1"/>
    <property type="molecule type" value="Genomic_DNA"/>
</dbReference>
<evidence type="ECO:0000313" key="7">
    <source>
        <dbReference type="Proteomes" id="UP000326565"/>
    </source>
</evidence>
<dbReference type="GO" id="GO:0097237">
    <property type="term" value="P:cellular response to toxic substance"/>
    <property type="evidence" value="ECO:0007669"/>
    <property type="project" value="UniProtKB-ARBA"/>
</dbReference>
<dbReference type="InterPro" id="IPR023753">
    <property type="entry name" value="FAD/NAD-binding_dom"/>
</dbReference>
<dbReference type="InterPro" id="IPR050097">
    <property type="entry name" value="Ferredoxin-NADP_redctase_2"/>
</dbReference>
<sequence>MAPKSLFYTLFTSLTVALAASVPQTDYEVIIVGGGPAGLSVLSGLSRVRRKTALFDSGEYRNSATRNMHDVIGNDGTVPSEFRGLAREQISKYDTATFIDKKINTIEPVSDKASNASYFLAKDADGKEYTARKLVLGTGLVDDLPDTPGLKEAWGKGVYWCPWCDGYEHRDEPFGILGALPDVVGSVLEVYTLNKDIVAFVNGTQTADAEAELGAKYPNWEAQLEAYNVRLENATIESFERIQDGGELKDRNGTRQLDIFRVHFTNGSSVDRNAFITNFPSEQRSDLPRQLGLAMLGNKIDATTNPGMRTSVSGVFAVGDCNSDNSTNVPHAMFSGKRAAVYLHVEMAKEESKAVINKRGGVKVMLKETEKRMGDEMQMIYNRARGL</sequence>
<dbReference type="InterPro" id="IPR036188">
    <property type="entry name" value="FAD/NAD-bd_sf"/>
</dbReference>
<keyword evidence="7" id="KW-1185">Reference proteome</keyword>
<keyword evidence="4" id="KW-0732">Signal</keyword>